<evidence type="ECO:0000256" key="1">
    <source>
        <dbReference type="SAM" id="MobiDB-lite"/>
    </source>
</evidence>
<dbReference type="EMBL" id="AZRV01000045">
    <property type="protein sequence ID" value="RKO61279.1"/>
    <property type="molecule type" value="Genomic_DNA"/>
</dbReference>
<evidence type="ECO:0000313" key="3">
    <source>
        <dbReference type="Proteomes" id="UP000286235"/>
    </source>
</evidence>
<protein>
    <submittedName>
        <fullName evidence="2">Uncharacterized protein</fullName>
    </submittedName>
</protein>
<dbReference type="AlphaFoldDB" id="A0A420VCH4"/>
<feature type="compositionally biased region" description="Basic residues" evidence="1">
    <location>
        <begin position="1"/>
        <end position="13"/>
    </location>
</feature>
<keyword evidence="3" id="KW-1185">Reference proteome</keyword>
<organism evidence="2 3">
    <name type="scientific">Caldibacillus debilis GB1</name>
    <dbReference type="NCBI Taxonomy" id="1339248"/>
    <lineage>
        <taxon>Bacteria</taxon>
        <taxon>Bacillati</taxon>
        <taxon>Bacillota</taxon>
        <taxon>Bacilli</taxon>
        <taxon>Bacillales</taxon>
        <taxon>Bacillaceae</taxon>
        <taxon>Caldibacillus</taxon>
    </lineage>
</organism>
<name>A0A420VCH4_9BACI</name>
<dbReference type="Proteomes" id="UP000286235">
    <property type="component" value="Unassembled WGS sequence"/>
</dbReference>
<feature type="region of interest" description="Disordered" evidence="1">
    <location>
        <begin position="1"/>
        <end position="33"/>
    </location>
</feature>
<comment type="caution">
    <text evidence="2">The sequence shown here is derived from an EMBL/GenBank/DDBJ whole genome shotgun (WGS) entry which is preliminary data.</text>
</comment>
<evidence type="ECO:0000313" key="2">
    <source>
        <dbReference type="EMBL" id="RKO61279.1"/>
    </source>
</evidence>
<accession>A0A420VCH4</accession>
<gene>
    <name evidence="2" type="ORF">Cdeb_01594</name>
</gene>
<sequence>MDQTKRGRSRSFPRKSPPASGLPPSDFPRCERKLPFGFAEGKMRPEAALDAEGNHPFFLKKDFKDPSKSLKKRMESSPLIVNTLAILPSKASVPIKIKIMPM</sequence>
<proteinExistence type="predicted"/>
<reference evidence="2 3" key="1">
    <citation type="submission" date="2013-12" db="EMBL/GenBank/DDBJ databases">
        <title>Genome and proteome characterization of Caldibacillus debilis GB1 derived from a cellulolytic aero-tolerant co-culture.</title>
        <authorList>
            <person name="Wushke S.T."/>
            <person name="Zhang X."/>
            <person name="Fristensky B."/>
            <person name="Wilkins J.A."/>
            <person name="Levin D.B."/>
            <person name="Sparling R."/>
        </authorList>
    </citation>
    <scope>NUCLEOTIDE SEQUENCE [LARGE SCALE GENOMIC DNA]</scope>
    <source>
        <strain evidence="2 3">GB1</strain>
    </source>
</reference>